<feature type="region of interest" description="Disordered" evidence="1">
    <location>
        <begin position="127"/>
        <end position="147"/>
    </location>
</feature>
<comment type="caution">
    <text evidence="2">The sequence shown here is derived from an EMBL/GenBank/DDBJ whole genome shotgun (WGS) entry which is preliminary data.</text>
</comment>
<proteinExistence type="predicted"/>
<dbReference type="AlphaFoldDB" id="A0AA42LDB5"/>
<evidence type="ECO:0000313" key="2">
    <source>
        <dbReference type="EMBL" id="MDH0701311.1"/>
    </source>
</evidence>
<dbReference type="EMBL" id="JAOCDH010000006">
    <property type="protein sequence ID" value="MDH0701311.1"/>
    <property type="molecule type" value="Genomic_DNA"/>
</dbReference>
<gene>
    <name evidence="2" type="ORF">N5D41_07385</name>
</gene>
<protein>
    <submittedName>
        <fullName evidence="2">Uncharacterized protein</fullName>
    </submittedName>
</protein>
<feature type="compositionally biased region" description="Basic and acidic residues" evidence="1">
    <location>
        <begin position="127"/>
        <end position="140"/>
    </location>
</feature>
<evidence type="ECO:0000256" key="1">
    <source>
        <dbReference type="SAM" id="MobiDB-lite"/>
    </source>
</evidence>
<reference evidence="2" key="1">
    <citation type="submission" date="2022-09" db="EMBL/GenBank/DDBJ databases">
        <title>Intensive care unit water sources are persistently colonized with multi-drug resistant bacteria and are the site of extensive horizontal gene transfer of antibiotic resistance genes.</title>
        <authorList>
            <person name="Diorio-Toth L."/>
        </authorList>
    </citation>
    <scope>NUCLEOTIDE SEQUENCE</scope>
    <source>
        <strain evidence="2">GD03863</strain>
    </source>
</reference>
<dbReference type="Proteomes" id="UP001161137">
    <property type="component" value="Unassembled WGS sequence"/>
</dbReference>
<dbReference type="RefSeq" id="WP_196461292.1">
    <property type="nucleotide sequence ID" value="NZ_JACFYY010000026.1"/>
</dbReference>
<evidence type="ECO:0000313" key="3">
    <source>
        <dbReference type="Proteomes" id="UP001161137"/>
    </source>
</evidence>
<accession>A0AA42LDB5</accession>
<organism evidence="2 3">
    <name type="scientific">Ectopseudomonas toyotomiensis</name>
    <dbReference type="NCBI Taxonomy" id="554344"/>
    <lineage>
        <taxon>Bacteria</taxon>
        <taxon>Pseudomonadati</taxon>
        <taxon>Pseudomonadota</taxon>
        <taxon>Gammaproteobacteria</taxon>
        <taxon>Pseudomonadales</taxon>
        <taxon>Pseudomonadaceae</taxon>
        <taxon>Ectopseudomonas</taxon>
    </lineage>
</organism>
<name>A0AA42LDB5_9GAMM</name>
<sequence length="397" mass="43932">MPELLAFSEKIEATAEARYLLQALICNRQKILATHFKVKSVSKLLYLTERLVRGASQELAEAGLLLVLSRSGKVGRPGLEYKASQHLRDLLAEPGQSANPYQELALRLFSEPDIYVECSQSEAGKREGKAVRKQIRKDGRPAAPGASGRLGVSTRVLLAALLTSADQFGVVTGMGEAQLRAMTGLNQVALKHQLRRLVSLGFIRVHVPGLSNGIFVGAKVSSIYYLNLSHPQLGDKRPRHIAWVLFNDELNGYERLTKGLSPEVEKALLALGPAVLNVLYHKLAGYASQLILDTWVKSDERQDDAFAPLVENIARELGQLKVGNPEWSQSNDYWAGMSKHFSQLALEWSQDLIRVLDTRVSLPRALIRPVPAQDRYGDERDFFLLLAIVPESQGVLP</sequence>